<evidence type="ECO:0000259" key="1">
    <source>
        <dbReference type="Pfam" id="PF10276"/>
    </source>
</evidence>
<dbReference type="OMA" id="TPFANEH"/>
<dbReference type="AlphaFoldDB" id="A0A137P9Q1"/>
<dbReference type="PANTHER" id="PTHR13156:SF0">
    <property type="entry name" value="NADH DEHYDROGENASE [UBIQUINONE] IRON-SULFUR PROTEIN 6, MITOCHONDRIAL"/>
    <property type="match status" value="1"/>
</dbReference>
<protein>
    <recommendedName>
        <fullName evidence="1">Zinc finger CHCC-type domain-containing protein</fullName>
    </recommendedName>
</protein>
<sequence length="136" mass="15390">MHWRLIKAQKIKLNLNQVRFNSSVPAVEVKIQPGHIKQAKQASNRVATWSESQQDRLTAYQNPRFEQVDLSTQPQPQAAIELIHEEPIRMVEGRIASCNGGGGALGHPKVYINLDKKGAHPCNYCGLRFQQKPHHH</sequence>
<accession>A0A137P9Q1</accession>
<reference evidence="2 3" key="1">
    <citation type="journal article" date="2015" name="Genome Biol. Evol.">
        <title>Phylogenomic analyses indicate that early fungi evolved digesting cell walls of algal ancestors of land plants.</title>
        <authorList>
            <person name="Chang Y."/>
            <person name="Wang S."/>
            <person name="Sekimoto S."/>
            <person name="Aerts A.L."/>
            <person name="Choi C."/>
            <person name="Clum A."/>
            <person name="LaButti K.M."/>
            <person name="Lindquist E.A."/>
            <person name="Yee Ngan C."/>
            <person name="Ohm R.A."/>
            <person name="Salamov A.A."/>
            <person name="Grigoriev I.V."/>
            <person name="Spatafora J.W."/>
            <person name="Berbee M.L."/>
        </authorList>
    </citation>
    <scope>NUCLEOTIDE SEQUENCE [LARGE SCALE GENOMIC DNA]</scope>
    <source>
        <strain evidence="2 3">NRRL 28638</strain>
    </source>
</reference>
<evidence type="ECO:0000313" key="3">
    <source>
        <dbReference type="Proteomes" id="UP000070444"/>
    </source>
</evidence>
<dbReference type="FunFam" id="2.60.260.40:FF:000003">
    <property type="entry name" value="NADH dehydrogenase [ubiquinone] iron-sulfur protein 6, mitochondrial"/>
    <property type="match status" value="1"/>
</dbReference>
<dbReference type="GO" id="GO:0005739">
    <property type="term" value="C:mitochondrion"/>
    <property type="evidence" value="ECO:0007669"/>
    <property type="project" value="GOC"/>
</dbReference>
<dbReference type="OrthoDB" id="307899at2759"/>
<dbReference type="Proteomes" id="UP000070444">
    <property type="component" value="Unassembled WGS sequence"/>
</dbReference>
<name>A0A137P9Q1_CONC2</name>
<dbReference type="PANTHER" id="PTHR13156">
    <property type="entry name" value="NADH-UBIQUINONE OXIDOREDUCTASE 13 KD-A SUBUNIT"/>
    <property type="match status" value="1"/>
</dbReference>
<organism evidence="2 3">
    <name type="scientific">Conidiobolus coronatus (strain ATCC 28846 / CBS 209.66 / NRRL 28638)</name>
    <name type="common">Delacroixia coronata</name>
    <dbReference type="NCBI Taxonomy" id="796925"/>
    <lineage>
        <taxon>Eukaryota</taxon>
        <taxon>Fungi</taxon>
        <taxon>Fungi incertae sedis</taxon>
        <taxon>Zoopagomycota</taxon>
        <taxon>Entomophthoromycotina</taxon>
        <taxon>Entomophthoromycetes</taxon>
        <taxon>Entomophthorales</taxon>
        <taxon>Ancylistaceae</taxon>
        <taxon>Conidiobolus</taxon>
    </lineage>
</organism>
<keyword evidence="3" id="KW-1185">Reference proteome</keyword>
<proteinExistence type="predicted"/>
<dbReference type="InterPro" id="IPR019401">
    <property type="entry name" value="Znf_CHCC"/>
</dbReference>
<feature type="domain" description="Zinc finger CHCC-type" evidence="1">
    <location>
        <begin position="93"/>
        <end position="129"/>
    </location>
</feature>
<dbReference type="Gene3D" id="2.60.260.40">
    <property type="entry name" value="q5lls5 like domains"/>
    <property type="match status" value="1"/>
</dbReference>
<dbReference type="STRING" id="796925.A0A137P9Q1"/>
<dbReference type="EMBL" id="KQ964468">
    <property type="protein sequence ID" value="KXN71738.1"/>
    <property type="molecule type" value="Genomic_DNA"/>
</dbReference>
<dbReference type="GO" id="GO:0006120">
    <property type="term" value="P:mitochondrial electron transport, NADH to ubiquinone"/>
    <property type="evidence" value="ECO:0007669"/>
    <property type="project" value="TreeGrafter"/>
</dbReference>
<dbReference type="Pfam" id="PF10276">
    <property type="entry name" value="zf-CHCC"/>
    <property type="match status" value="1"/>
</dbReference>
<evidence type="ECO:0000313" key="2">
    <source>
        <dbReference type="EMBL" id="KXN71738.1"/>
    </source>
</evidence>
<gene>
    <name evidence="2" type="ORF">CONCODRAFT_37890</name>
</gene>